<feature type="transmembrane region" description="Helical" evidence="6">
    <location>
        <begin position="267"/>
        <end position="284"/>
    </location>
</feature>
<keyword evidence="4 6" id="KW-0472">Membrane</keyword>
<dbReference type="AlphaFoldDB" id="A0A151GUE6"/>
<dbReference type="InterPro" id="IPR052430">
    <property type="entry name" value="IVT-Associated"/>
</dbReference>
<dbReference type="EMBL" id="LAYC01000001">
    <property type="protein sequence ID" value="KYK60691.1"/>
    <property type="molecule type" value="Genomic_DNA"/>
</dbReference>
<feature type="transmembrane region" description="Helical" evidence="6">
    <location>
        <begin position="795"/>
        <end position="813"/>
    </location>
</feature>
<evidence type="ECO:0000259" key="7">
    <source>
        <dbReference type="Pfam" id="PF13515"/>
    </source>
</evidence>
<feature type="transmembrane region" description="Helical" evidence="6">
    <location>
        <begin position="749"/>
        <end position="766"/>
    </location>
</feature>
<evidence type="ECO:0000313" key="9">
    <source>
        <dbReference type="Proteomes" id="UP000076580"/>
    </source>
</evidence>
<dbReference type="PANTHER" id="PTHR47804">
    <property type="entry name" value="60S RIBOSOMAL PROTEIN L19"/>
    <property type="match status" value="1"/>
</dbReference>
<keyword evidence="8" id="KW-0689">Ribosomal protein</keyword>
<dbReference type="GO" id="GO:0016020">
    <property type="term" value="C:membrane"/>
    <property type="evidence" value="ECO:0007669"/>
    <property type="project" value="UniProtKB-SubCell"/>
</dbReference>
<feature type="compositionally biased region" description="Low complexity" evidence="5">
    <location>
        <begin position="116"/>
        <end position="131"/>
    </location>
</feature>
<evidence type="ECO:0000313" key="8">
    <source>
        <dbReference type="EMBL" id="KYK60691.1"/>
    </source>
</evidence>
<feature type="transmembrane region" description="Helical" evidence="6">
    <location>
        <begin position="820"/>
        <end position="839"/>
    </location>
</feature>
<dbReference type="OrthoDB" id="68611at2759"/>
<feature type="region of interest" description="Disordered" evidence="5">
    <location>
        <begin position="94"/>
        <end position="131"/>
    </location>
</feature>
<organism evidence="8 9">
    <name type="scientific">Drechmeria coniospora</name>
    <name type="common">Nematophagous fungus</name>
    <name type="synonym">Meria coniospora</name>
    <dbReference type="NCBI Taxonomy" id="98403"/>
    <lineage>
        <taxon>Eukaryota</taxon>
        <taxon>Fungi</taxon>
        <taxon>Dikarya</taxon>
        <taxon>Ascomycota</taxon>
        <taxon>Pezizomycotina</taxon>
        <taxon>Sordariomycetes</taxon>
        <taxon>Hypocreomycetidae</taxon>
        <taxon>Hypocreales</taxon>
        <taxon>Ophiocordycipitaceae</taxon>
        <taxon>Drechmeria</taxon>
    </lineage>
</organism>
<feature type="domain" description="Integral membrane bound transporter" evidence="7">
    <location>
        <begin position="741"/>
        <end position="877"/>
    </location>
</feature>
<keyword evidence="9" id="KW-1185">Reference proteome</keyword>
<comment type="subcellular location">
    <subcellularLocation>
        <location evidence="1">Membrane</location>
        <topology evidence="1">Multi-pass membrane protein</topology>
    </subcellularLocation>
</comment>
<feature type="transmembrane region" description="Helical" evidence="6">
    <location>
        <begin position="304"/>
        <end position="324"/>
    </location>
</feature>
<evidence type="ECO:0000256" key="1">
    <source>
        <dbReference type="ARBA" id="ARBA00004141"/>
    </source>
</evidence>
<evidence type="ECO:0000256" key="2">
    <source>
        <dbReference type="ARBA" id="ARBA00022692"/>
    </source>
</evidence>
<keyword evidence="8" id="KW-0687">Ribonucleoprotein</keyword>
<evidence type="ECO:0000256" key="5">
    <source>
        <dbReference type="SAM" id="MobiDB-lite"/>
    </source>
</evidence>
<gene>
    <name evidence="8" type="ORF">DCS_01829</name>
</gene>
<dbReference type="GO" id="GO:0005840">
    <property type="term" value="C:ribosome"/>
    <property type="evidence" value="ECO:0007669"/>
    <property type="project" value="UniProtKB-KW"/>
</dbReference>
<reference evidence="8 9" key="1">
    <citation type="journal article" date="2016" name="Sci. Rep.">
        <title>Insights into Adaptations to a Near-Obligate Nematode Endoparasitic Lifestyle from the Finished Genome of Drechmeria coniospora.</title>
        <authorList>
            <person name="Zhang L."/>
            <person name="Zhou Z."/>
            <person name="Guo Q."/>
            <person name="Fokkens L."/>
            <person name="Miskei M."/>
            <person name="Pocsi I."/>
            <person name="Zhang W."/>
            <person name="Chen M."/>
            <person name="Wang L."/>
            <person name="Sun Y."/>
            <person name="Donzelli B.G."/>
            <person name="Gibson D.M."/>
            <person name="Nelson D.R."/>
            <person name="Luo J.G."/>
            <person name="Rep M."/>
            <person name="Liu H."/>
            <person name="Yang S."/>
            <person name="Wang J."/>
            <person name="Krasnoff S.B."/>
            <person name="Xu Y."/>
            <person name="Molnar I."/>
            <person name="Lin M."/>
        </authorList>
    </citation>
    <scope>NUCLEOTIDE SEQUENCE [LARGE SCALE GENOMIC DNA]</scope>
    <source>
        <strain evidence="8 9">ARSEF 6962</strain>
    </source>
</reference>
<sequence length="1126" mass="124333">MLQRCQNTRSTITIPAVASAEPSSIFSALATASSSILPSSSSGLPPRPAFLLVRPSSIGTCNVEGFDIDLHHGLSSHASRKMRNGTFIIPSTGERSRRQFTLRSPPALGSSGGDGTADSSAATTPVAPTTPTTESFLAKAHTAYRWVNSEQGHQVLKCTLAYLLGSLGTFWPVLSDFLGRRDGKHIVATLTVYFHPARTAGSMLEAVMIAIIAVAYAEAVCVLSMAAAVASRSCMGSVVPAHAIVLVVFVGGGLGFVGWFKQKMNQPLVNTATTLASMAIISVVTKEESVREGYFSGDKIVQVLKMLLLGITFTVVVNLLVWRVSARHVLRESMATASMCLSDKLSFIARGFLNGTDDEVSSPAYAKMTAEYHGAYAQMSQSLREAKLEYYFLGRERVYGLDKRLYKSVEALSRAIGGLRSALDTQLALLKEVPAAPSRSGSMVSPARPTLSPPLVRAVSNFLEEGREPLSVIEEDEAERQAAASPQTQQGPVLDISVVFRAPSDIFSHFMTLLGPSMKSLVYTLSETIRESPFDKARSSKVVVNDRLRESLQDALRLYNNARRDALYELYKSIELGRSRSEKIQADIEEVAAACGHFSFTLMAVADEMDLYLDVLQDMKQTTEMHGRSWRWLRFWTCWSPSARRSQADDPECDALLPKKQTRPVMRSALPKGIPESMVRRKDSFNWDAAPQSSTLVRTLSQRTLALMRFLAREDVSFGIKVGIGAVLWAMFAFISATRPMYQHWRGEWGLLSYMIVVGMTTGASNTTSTARLIGTLIGGACACVSWIASQGNPYLLALFGCLVAFWNFYLILVRQNAPLGRISLLAYNVIVLYAYSLSQDVDDDDDDEGGKNPLIFNITWHRVVAVVLGILWGMIICRLLWPISGRRKFREGLSVLYLQLGLIWKRGPLEILAESNTTLDYMREGEQAALQRYAFKLESLRNSAKSEFELRGPFPHEAYGRIMHSTKHILDGFYAMRLLTQRRPTPSAGERALFGFTCEERARLCQRICHVFQVLASSIMLEYPLTDAIPTIDTTKDQLLGKIYQFRKDHMEAGLVRAGEADGTNESTVAPVPTAAEVAEEKDYALLYAYTLVTVQVAEELKSVRREIESLFGVLNSEDLLLEYT</sequence>
<feature type="transmembrane region" description="Helical" evidence="6">
    <location>
        <begin position="718"/>
        <end position="737"/>
    </location>
</feature>
<dbReference type="GeneID" id="63714472"/>
<keyword evidence="3 6" id="KW-1133">Transmembrane helix</keyword>
<comment type="caution">
    <text evidence="8">The sequence shown here is derived from an EMBL/GenBank/DDBJ whole genome shotgun (WGS) entry which is preliminary data.</text>
</comment>
<feature type="transmembrane region" description="Helical" evidence="6">
    <location>
        <begin position="773"/>
        <end position="789"/>
    </location>
</feature>
<evidence type="ECO:0000256" key="6">
    <source>
        <dbReference type="SAM" id="Phobius"/>
    </source>
</evidence>
<keyword evidence="2 6" id="KW-0812">Transmembrane</keyword>
<evidence type="ECO:0000256" key="4">
    <source>
        <dbReference type="ARBA" id="ARBA00023136"/>
    </source>
</evidence>
<feature type="transmembrane region" description="Helical" evidence="6">
    <location>
        <begin position="206"/>
        <end position="229"/>
    </location>
</feature>
<dbReference type="PANTHER" id="PTHR47804:SF1">
    <property type="entry name" value="DUF2421 DOMAIN-CONTAINING PROTEIN"/>
    <property type="match status" value="1"/>
</dbReference>
<dbReference type="STRING" id="98403.A0A151GUE6"/>
<dbReference type="Pfam" id="PF13515">
    <property type="entry name" value="FUSC_2"/>
    <property type="match status" value="1"/>
</dbReference>
<proteinExistence type="predicted"/>
<dbReference type="InParanoid" id="A0A151GUE6"/>
<name>A0A151GUE6_DRECN</name>
<evidence type="ECO:0000256" key="3">
    <source>
        <dbReference type="ARBA" id="ARBA00022989"/>
    </source>
</evidence>
<dbReference type="InterPro" id="IPR049453">
    <property type="entry name" value="Memb_transporter_dom"/>
</dbReference>
<feature type="transmembrane region" description="Helical" evidence="6">
    <location>
        <begin position="859"/>
        <end position="882"/>
    </location>
</feature>
<dbReference type="RefSeq" id="XP_040660043.1">
    <property type="nucleotide sequence ID" value="XM_040799160.1"/>
</dbReference>
<accession>A0A151GUE6</accession>
<dbReference type="Proteomes" id="UP000076580">
    <property type="component" value="Chromosome 01"/>
</dbReference>
<protein>
    <submittedName>
        <fullName evidence="8">60S ribosomal protein L19</fullName>
    </submittedName>
</protein>
<feature type="transmembrane region" description="Helical" evidence="6">
    <location>
        <begin position="241"/>
        <end position="260"/>
    </location>
</feature>